<evidence type="ECO:0000256" key="2">
    <source>
        <dbReference type="SAM" id="MobiDB-lite"/>
    </source>
</evidence>
<feature type="domain" description="HMG box" evidence="3">
    <location>
        <begin position="1"/>
        <end position="74"/>
    </location>
</feature>
<evidence type="ECO:0000313" key="5">
    <source>
        <dbReference type="Proteomes" id="UP000308652"/>
    </source>
</evidence>
<dbReference type="InterPro" id="IPR036910">
    <property type="entry name" value="HMG_box_dom_sf"/>
</dbReference>
<dbReference type="SUPFAM" id="SSF47095">
    <property type="entry name" value="HMG-box"/>
    <property type="match status" value="1"/>
</dbReference>
<dbReference type="GO" id="GO:0005634">
    <property type="term" value="C:nucleus"/>
    <property type="evidence" value="ECO:0007669"/>
    <property type="project" value="UniProtKB-UniRule"/>
</dbReference>
<keyword evidence="1" id="KW-0539">Nucleus</keyword>
<dbReference type="AlphaFoldDB" id="A0A5C3LP46"/>
<dbReference type="PROSITE" id="PS50118">
    <property type="entry name" value="HMG_BOX_2"/>
    <property type="match status" value="1"/>
</dbReference>
<dbReference type="OrthoDB" id="6247875at2759"/>
<evidence type="ECO:0000256" key="1">
    <source>
        <dbReference type="PROSITE-ProRule" id="PRU00267"/>
    </source>
</evidence>
<sequence length="77" mass="9257">RPRNAFLIFRCQYSRENCKPGRRVRRPPGSQPEKTLSKRAAEAWHQLPAEEKERYKVLAEEEGKEHARLHPDYRFRP</sequence>
<reference evidence="4 5" key="1">
    <citation type="journal article" date="2019" name="Nat. Ecol. Evol.">
        <title>Megaphylogeny resolves global patterns of mushroom evolution.</title>
        <authorList>
            <person name="Varga T."/>
            <person name="Krizsan K."/>
            <person name="Foldi C."/>
            <person name="Dima B."/>
            <person name="Sanchez-Garcia M."/>
            <person name="Sanchez-Ramirez S."/>
            <person name="Szollosi G.J."/>
            <person name="Szarkandi J.G."/>
            <person name="Papp V."/>
            <person name="Albert L."/>
            <person name="Andreopoulos W."/>
            <person name="Angelini C."/>
            <person name="Antonin V."/>
            <person name="Barry K.W."/>
            <person name="Bougher N.L."/>
            <person name="Buchanan P."/>
            <person name="Buyck B."/>
            <person name="Bense V."/>
            <person name="Catcheside P."/>
            <person name="Chovatia M."/>
            <person name="Cooper J."/>
            <person name="Damon W."/>
            <person name="Desjardin D."/>
            <person name="Finy P."/>
            <person name="Geml J."/>
            <person name="Haridas S."/>
            <person name="Hughes K."/>
            <person name="Justo A."/>
            <person name="Karasinski D."/>
            <person name="Kautmanova I."/>
            <person name="Kiss B."/>
            <person name="Kocsube S."/>
            <person name="Kotiranta H."/>
            <person name="LaButti K.M."/>
            <person name="Lechner B.E."/>
            <person name="Liimatainen K."/>
            <person name="Lipzen A."/>
            <person name="Lukacs Z."/>
            <person name="Mihaltcheva S."/>
            <person name="Morgado L.N."/>
            <person name="Niskanen T."/>
            <person name="Noordeloos M.E."/>
            <person name="Ohm R.A."/>
            <person name="Ortiz-Santana B."/>
            <person name="Ovrebo C."/>
            <person name="Racz N."/>
            <person name="Riley R."/>
            <person name="Savchenko A."/>
            <person name="Shiryaev A."/>
            <person name="Soop K."/>
            <person name="Spirin V."/>
            <person name="Szebenyi C."/>
            <person name="Tomsovsky M."/>
            <person name="Tulloss R.E."/>
            <person name="Uehling J."/>
            <person name="Grigoriev I.V."/>
            <person name="Vagvolgyi C."/>
            <person name="Papp T."/>
            <person name="Martin F.M."/>
            <person name="Miettinen O."/>
            <person name="Hibbett D.S."/>
            <person name="Nagy L.G."/>
        </authorList>
    </citation>
    <scope>NUCLEOTIDE SEQUENCE [LARGE SCALE GENOMIC DNA]</scope>
    <source>
        <strain evidence="4 5">CBS 166.37</strain>
    </source>
</reference>
<dbReference type="GO" id="GO:0003677">
    <property type="term" value="F:DNA binding"/>
    <property type="evidence" value="ECO:0007669"/>
    <property type="project" value="UniProtKB-UniRule"/>
</dbReference>
<dbReference type="CDD" id="cd01389">
    <property type="entry name" value="HMG-box_ROX1-like"/>
    <property type="match status" value="1"/>
</dbReference>
<evidence type="ECO:0000259" key="3">
    <source>
        <dbReference type="PROSITE" id="PS50118"/>
    </source>
</evidence>
<gene>
    <name evidence="4" type="ORF">BDQ12DRAFT_575573</name>
</gene>
<feature type="region of interest" description="Disordered" evidence="2">
    <location>
        <begin position="19"/>
        <end position="38"/>
    </location>
</feature>
<feature type="non-terminal residue" evidence="4">
    <location>
        <position position="1"/>
    </location>
</feature>
<name>A0A5C3LP46_9AGAR</name>
<dbReference type="STRING" id="68775.A0A5C3LP46"/>
<dbReference type="InterPro" id="IPR009071">
    <property type="entry name" value="HMG_box_dom"/>
</dbReference>
<feature type="non-terminal residue" evidence="4">
    <location>
        <position position="77"/>
    </location>
</feature>
<dbReference type="EMBL" id="ML213627">
    <property type="protein sequence ID" value="TFK34919.1"/>
    <property type="molecule type" value="Genomic_DNA"/>
</dbReference>
<protein>
    <recommendedName>
        <fullName evidence="3">HMG box domain-containing protein</fullName>
    </recommendedName>
</protein>
<feature type="DNA-binding region" description="HMG box" evidence="1">
    <location>
        <begin position="1"/>
        <end position="74"/>
    </location>
</feature>
<organism evidence="4 5">
    <name type="scientific">Crucibulum laeve</name>
    <dbReference type="NCBI Taxonomy" id="68775"/>
    <lineage>
        <taxon>Eukaryota</taxon>
        <taxon>Fungi</taxon>
        <taxon>Dikarya</taxon>
        <taxon>Basidiomycota</taxon>
        <taxon>Agaricomycotina</taxon>
        <taxon>Agaricomycetes</taxon>
        <taxon>Agaricomycetidae</taxon>
        <taxon>Agaricales</taxon>
        <taxon>Agaricineae</taxon>
        <taxon>Nidulariaceae</taxon>
        <taxon>Crucibulum</taxon>
    </lineage>
</organism>
<keyword evidence="5" id="KW-1185">Reference proteome</keyword>
<dbReference type="Pfam" id="PF00505">
    <property type="entry name" value="HMG_box"/>
    <property type="match status" value="1"/>
</dbReference>
<evidence type="ECO:0000313" key="4">
    <source>
        <dbReference type="EMBL" id="TFK34919.1"/>
    </source>
</evidence>
<dbReference type="Proteomes" id="UP000308652">
    <property type="component" value="Unassembled WGS sequence"/>
</dbReference>
<accession>A0A5C3LP46</accession>
<dbReference type="Gene3D" id="1.10.30.10">
    <property type="entry name" value="High mobility group box domain"/>
    <property type="match status" value="1"/>
</dbReference>
<dbReference type="SMART" id="SM00398">
    <property type="entry name" value="HMG"/>
    <property type="match status" value="1"/>
</dbReference>
<keyword evidence="1" id="KW-0238">DNA-binding</keyword>
<proteinExistence type="predicted"/>